<evidence type="ECO:0000313" key="1">
    <source>
        <dbReference type="EMBL" id="MDH6504587.1"/>
    </source>
</evidence>
<accession>A0AA43MB80</accession>
<name>A0AA43MB80_9BURK</name>
<gene>
    <name evidence="1" type="ORF">M2127_001913</name>
</gene>
<protein>
    <submittedName>
        <fullName evidence="1">Type II secretory pathway component PulJ</fullName>
    </submittedName>
</protein>
<dbReference type="GeneID" id="83594957"/>
<sequence length="210" mass="23702">MSLLECLVGLSLSLILIGPLIRTSGEFISKQIEYEKRQSLTFEAERALELIGRSIRMAGYRNRKNDKGGMHSSSQNIQWIVVTKGEGYHRSDSIEIKHELSNGLDYDCIGNTLTNERTKNNLALQGFSVEHQATAPKGMRINGGSLICKSLDRQGRPQKTTLMNGVQQLSIDELAQPQGLARLFRVRITMTDGRLLQREWERVFATRNLL</sequence>
<dbReference type="Proteomes" id="UP001161160">
    <property type="component" value="Unassembled WGS sequence"/>
</dbReference>
<dbReference type="RefSeq" id="WP_076024032.1">
    <property type="nucleotide sequence ID" value="NZ_JAQFIK010000001.1"/>
</dbReference>
<dbReference type="AlphaFoldDB" id="A0AA43MB80"/>
<evidence type="ECO:0000313" key="2">
    <source>
        <dbReference type="Proteomes" id="UP001161160"/>
    </source>
</evidence>
<proteinExistence type="predicted"/>
<reference evidence="1" key="1">
    <citation type="submission" date="2023-04" db="EMBL/GenBank/DDBJ databases">
        <title>Genome Encyclopedia of Bacteria and Archaea VI: Functional Genomics of Type Strains.</title>
        <authorList>
            <person name="Whitman W."/>
        </authorList>
    </citation>
    <scope>NUCLEOTIDE SEQUENCE</scope>
    <source>
        <strain evidence="1">Enz.4-51</strain>
    </source>
</reference>
<comment type="caution">
    <text evidence="1">The sequence shown here is derived from an EMBL/GenBank/DDBJ whole genome shotgun (WGS) entry which is preliminary data.</text>
</comment>
<keyword evidence="2" id="KW-1185">Reference proteome</keyword>
<dbReference type="EMBL" id="JARXYA010000010">
    <property type="protein sequence ID" value="MDH6504587.1"/>
    <property type="molecule type" value="Genomic_DNA"/>
</dbReference>
<organism evidence="1 2">
    <name type="scientific">Polynucleobacter sphagniphilus</name>
    <dbReference type="NCBI Taxonomy" id="1743169"/>
    <lineage>
        <taxon>Bacteria</taxon>
        <taxon>Pseudomonadati</taxon>
        <taxon>Pseudomonadota</taxon>
        <taxon>Betaproteobacteria</taxon>
        <taxon>Burkholderiales</taxon>
        <taxon>Burkholderiaceae</taxon>
        <taxon>Polynucleobacter</taxon>
    </lineage>
</organism>